<dbReference type="SUPFAM" id="SSF100895">
    <property type="entry name" value="Kazal-type serine protease inhibitors"/>
    <property type="match status" value="1"/>
</dbReference>
<dbReference type="PANTHER" id="PTHR21312:SF28">
    <property type="entry name" value="OVOINHIBITOR-RELATED"/>
    <property type="match status" value="1"/>
</dbReference>
<dbReference type="PROSITE" id="PS00282">
    <property type="entry name" value="KAZAL_1"/>
    <property type="match status" value="1"/>
</dbReference>
<dbReference type="SMART" id="SM00280">
    <property type="entry name" value="KAZAL"/>
    <property type="match status" value="1"/>
</dbReference>
<evidence type="ECO:0000259" key="5">
    <source>
        <dbReference type="PROSITE" id="PS51465"/>
    </source>
</evidence>
<dbReference type="PANTHER" id="PTHR21312">
    <property type="entry name" value="SERINE PROTEASE INHIBITOR"/>
    <property type="match status" value="1"/>
</dbReference>
<gene>
    <name evidence="6" type="ORF">SPARVUS_LOCUS13220002</name>
</gene>
<dbReference type="Gene3D" id="3.30.60.30">
    <property type="match status" value="1"/>
</dbReference>
<dbReference type="InterPro" id="IPR036058">
    <property type="entry name" value="Kazal_dom_sf"/>
</dbReference>
<keyword evidence="4" id="KW-1015">Disulfide bond</keyword>
<reference evidence="6" key="1">
    <citation type="submission" date="2023-05" db="EMBL/GenBank/DDBJ databases">
        <authorList>
            <person name="Stuckert A."/>
        </authorList>
    </citation>
    <scope>NUCLEOTIDE SEQUENCE</scope>
</reference>
<comment type="subcellular location">
    <subcellularLocation>
        <location evidence="1">Secreted</location>
    </subcellularLocation>
</comment>
<dbReference type="PROSITE" id="PS51465">
    <property type="entry name" value="KAZAL_2"/>
    <property type="match status" value="1"/>
</dbReference>
<comment type="caution">
    <text evidence="6">The sequence shown here is derived from an EMBL/GenBank/DDBJ whole genome shotgun (WGS) entry which is preliminary data.</text>
</comment>
<proteinExistence type="predicted"/>
<dbReference type="Proteomes" id="UP001162483">
    <property type="component" value="Unassembled WGS sequence"/>
</dbReference>
<dbReference type="EMBL" id="CATNWA010017743">
    <property type="protein sequence ID" value="CAI9602821.1"/>
    <property type="molecule type" value="Genomic_DNA"/>
</dbReference>
<dbReference type="InterPro" id="IPR002350">
    <property type="entry name" value="Kazal_dom"/>
</dbReference>
<feature type="domain" description="Kazal-like" evidence="5">
    <location>
        <begin position="34"/>
        <end position="89"/>
    </location>
</feature>
<evidence type="ECO:0000313" key="6">
    <source>
        <dbReference type="EMBL" id="CAI9602821.1"/>
    </source>
</evidence>
<keyword evidence="2" id="KW-0964">Secreted</keyword>
<keyword evidence="7" id="KW-1185">Reference proteome</keyword>
<evidence type="ECO:0000256" key="3">
    <source>
        <dbReference type="ARBA" id="ARBA00022690"/>
    </source>
</evidence>
<evidence type="ECO:0000256" key="2">
    <source>
        <dbReference type="ARBA" id="ARBA00022525"/>
    </source>
</evidence>
<name>A0ABN9G591_9NEOB</name>
<accession>A0ABN9G591</accession>
<protein>
    <recommendedName>
        <fullName evidence="5">Kazal-like domain-containing protein</fullName>
    </recommendedName>
</protein>
<keyword evidence="3" id="KW-0646">Protease inhibitor</keyword>
<evidence type="ECO:0000256" key="4">
    <source>
        <dbReference type="ARBA" id="ARBA00023157"/>
    </source>
</evidence>
<organism evidence="6 7">
    <name type="scientific">Staurois parvus</name>
    <dbReference type="NCBI Taxonomy" id="386267"/>
    <lineage>
        <taxon>Eukaryota</taxon>
        <taxon>Metazoa</taxon>
        <taxon>Chordata</taxon>
        <taxon>Craniata</taxon>
        <taxon>Vertebrata</taxon>
        <taxon>Euteleostomi</taxon>
        <taxon>Amphibia</taxon>
        <taxon>Batrachia</taxon>
        <taxon>Anura</taxon>
        <taxon>Neobatrachia</taxon>
        <taxon>Ranoidea</taxon>
        <taxon>Ranidae</taxon>
        <taxon>Staurois</taxon>
    </lineage>
</organism>
<evidence type="ECO:0000313" key="7">
    <source>
        <dbReference type="Proteomes" id="UP001162483"/>
    </source>
</evidence>
<evidence type="ECO:0000256" key="1">
    <source>
        <dbReference type="ARBA" id="ARBA00004613"/>
    </source>
</evidence>
<sequence length="103" mass="11615">MTLQGCESWGERPFQLLLSGRTEGLAFTAPSVKKPRVPLCSRYADPCEYDDKPICGTDGYTYSSECVLCMENRERTVQSLIQHDGPCPLLPPHEMKMKKPNVH</sequence>
<dbReference type="Pfam" id="PF00050">
    <property type="entry name" value="Kazal_1"/>
    <property type="match status" value="1"/>
</dbReference>